<dbReference type="OrthoDB" id="529194at2759"/>
<evidence type="ECO:0000313" key="10">
    <source>
        <dbReference type="Proteomes" id="UP000504636"/>
    </source>
</evidence>
<dbReference type="GO" id="GO:0044183">
    <property type="term" value="F:protein folding chaperone"/>
    <property type="evidence" value="ECO:0007669"/>
    <property type="project" value="TreeGrafter"/>
</dbReference>
<name>A0A6A6YZA1_9PEZI</name>
<evidence type="ECO:0000256" key="1">
    <source>
        <dbReference type="ARBA" id="ARBA00004305"/>
    </source>
</evidence>
<keyword evidence="10" id="KW-1185">Reference proteome</keyword>
<evidence type="ECO:0000256" key="7">
    <source>
        <dbReference type="ARBA" id="ARBA00023186"/>
    </source>
</evidence>
<accession>A0A6A6YZA1</accession>
<dbReference type="GeneID" id="54460134"/>
<dbReference type="PANTHER" id="PTHR46749:SF1">
    <property type="entry name" value="COMPLEX III ASSEMBLY FACTOR LYRM7"/>
    <property type="match status" value="1"/>
</dbReference>
<dbReference type="CDD" id="cd20267">
    <property type="entry name" value="Complex1_LYR_LYRM7"/>
    <property type="match status" value="1"/>
</dbReference>
<dbReference type="GO" id="GO:0034551">
    <property type="term" value="P:mitochondrial respiratory chain complex III assembly"/>
    <property type="evidence" value="ECO:0007669"/>
    <property type="project" value="InterPro"/>
</dbReference>
<reference evidence="11" key="3">
    <citation type="submission" date="2025-04" db="UniProtKB">
        <authorList>
            <consortium name="RefSeq"/>
        </authorList>
    </citation>
    <scope>IDENTIFICATION</scope>
    <source>
        <strain evidence="11">CBS 304.34</strain>
    </source>
</reference>
<dbReference type="RefSeq" id="XP_033581044.1">
    <property type="nucleotide sequence ID" value="XM_033719241.1"/>
</dbReference>
<dbReference type="PANTHER" id="PTHR46749">
    <property type="entry name" value="COMPLEX III ASSEMBLY FACTOR LYRM7"/>
    <property type="match status" value="1"/>
</dbReference>
<dbReference type="InterPro" id="IPR050435">
    <property type="entry name" value="MZM1/LYRM7"/>
</dbReference>
<evidence type="ECO:0000256" key="3">
    <source>
        <dbReference type="ARBA" id="ARBA00011589"/>
    </source>
</evidence>
<reference evidence="11" key="2">
    <citation type="submission" date="2020-04" db="EMBL/GenBank/DDBJ databases">
        <authorList>
            <consortium name="NCBI Genome Project"/>
        </authorList>
    </citation>
    <scope>NUCLEOTIDE SEQUENCE</scope>
    <source>
        <strain evidence="11">CBS 304.34</strain>
    </source>
</reference>
<protein>
    <recommendedName>
        <fullName evidence="4">Mitochondrial zinc maintenance protein 1, mitochondrial</fullName>
    </recommendedName>
</protein>
<comment type="subcellular location">
    <subcellularLocation>
        <location evidence="1">Mitochondrion matrix</location>
    </subcellularLocation>
</comment>
<evidence type="ECO:0000256" key="4">
    <source>
        <dbReference type="ARBA" id="ARBA00015108"/>
    </source>
</evidence>
<evidence type="ECO:0000256" key="6">
    <source>
        <dbReference type="ARBA" id="ARBA00023128"/>
    </source>
</evidence>
<evidence type="ECO:0000256" key="5">
    <source>
        <dbReference type="ARBA" id="ARBA00022946"/>
    </source>
</evidence>
<evidence type="ECO:0000256" key="2">
    <source>
        <dbReference type="ARBA" id="ARBA00009949"/>
    </source>
</evidence>
<comment type="function">
    <text evidence="8">Assembly factor required for Rieske Fe-S protein RIP1 incorporation into the cytochrome b-c1 (CIII) complex. Functions as a chaperone, binding to this subunit within the mitochondrial matrix and stabilizing it prior to its translocation and insertion into the late CIII dimeric intermediate within the mitochondrial inner membrane. Modulates the mitochondrial matrix zinc pool.</text>
</comment>
<keyword evidence="6" id="KW-0496">Mitochondrion</keyword>
<comment type="similarity">
    <text evidence="2">Belongs to the complex I LYR family. MZM1 subfamily.</text>
</comment>
<dbReference type="Proteomes" id="UP000504636">
    <property type="component" value="Unplaced"/>
</dbReference>
<reference evidence="9 11" key="1">
    <citation type="journal article" date="2020" name="Stud. Mycol.">
        <title>101 Dothideomycetes genomes: a test case for predicting lifestyles and emergence of pathogens.</title>
        <authorList>
            <person name="Haridas S."/>
            <person name="Albert R."/>
            <person name="Binder M."/>
            <person name="Bloem J."/>
            <person name="Labutti K."/>
            <person name="Salamov A."/>
            <person name="Andreopoulos B."/>
            <person name="Baker S."/>
            <person name="Barry K."/>
            <person name="Bills G."/>
            <person name="Bluhm B."/>
            <person name="Cannon C."/>
            <person name="Castanera R."/>
            <person name="Culley D."/>
            <person name="Daum C."/>
            <person name="Ezra D."/>
            <person name="Gonzalez J."/>
            <person name="Henrissat B."/>
            <person name="Kuo A."/>
            <person name="Liang C."/>
            <person name="Lipzen A."/>
            <person name="Lutzoni F."/>
            <person name="Magnuson J."/>
            <person name="Mondo S."/>
            <person name="Nolan M."/>
            <person name="Ohm R."/>
            <person name="Pangilinan J."/>
            <person name="Park H.-J."/>
            <person name="Ramirez L."/>
            <person name="Alfaro M."/>
            <person name="Sun H."/>
            <person name="Tritt A."/>
            <person name="Yoshinaga Y."/>
            <person name="Zwiers L.-H."/>
            <person name="Turgeon B."/>
            <person name="Goodwin S."/>
            <person name="Spatafora J."/>
            <person name="Crous P."/>
            <person name="Grigoriev I."/>
        </authorList>
    </citation>
    <scope>NUCLEOTIDE SEQUENCE</scope>
    <source>
        <strain evidence="9 11">CBS 304.34</strain>
    </source>
</reference>
<dbReference type="AlphaFoldDB" id="A0A6A6YZA1"/>
<sequence>MSREMALQAYRHLLRSTRIAFQGDINTLSAARFEARRQFDSNRSVSSGSEDAAGKIAQAQEIAKFLRENVVQGEKVDTEAEKYKLRIHEHTERGDNEDIKTAGKGNTLAGVKCCQS</sequence>
<gene>
    <name evidence="9 11" type="ORF">BDZ99DRAFT_459811</name>
</gene>
<evidence type="ECO:0000313" key="11">
    <source>
        <dbReference type="RefSeq" id="XP_033581044.1"/>
    </source>
</evidence>
<organism evidence="9">
    <name type="scientific">Mytilinidion resinicola</name>
    <dbReference type="NCBI Taxonomy" id="574789"/>
    <lineage>
        <taxon>Eukaryota</taxon>
        <taxon>Fungi</taxon>
        <taxon>Dikarya</taxon>
        <taxon>Ascomycota</taxon>
        <taxon>Pezizomycotina</taxon>
        <taxon>Dothideomycetes</taxon>
        <taxon>Pleosporomycetidae</taxon>
        <taxon>Mytilinidiales</taxon>
        <taxon>Mytilinidiaceae</taxon>
        <taxon>Mytilinidion</taxon>
    </lineage>
</organism>
<keyword evidence="7" id="KW-0143">Chaperone</keyword>
<keyword evidence="5" id="KW-0809">Transit peptide</keyword>
<comment type="subunit">
    <text evidence="3">Interacts with RIP1.</text>
</comment>
<evidence type="ECO:0000256" key="8">
    <source>
        <dbReference type="ARBA" id="ARBA00025268"/>
    </source>
</evidence>
<evidence type="ECO:0000313" key="9">
    <source>
        <dbReference type="EMBL" id="KAF2814080.1"/>
    </source>
</evidence>
<proteinExistence type="inferred from homology"/>
<dbReference type="EMBL" id="MU003695">
    <property type="protein sequence ID" value="KAF2814080.1"/>
    <property type="molecule type" value="Genomic_DNA"/>
</dbReference>
<dbReference type="InterPro" id="IPR045298">
    <property type="entry name" value="Complex1_LYR_LYRM7"/>
</dbReference>
<dbReference type="GO" id="GO:0005759">
    <property type="term" value="C:mitochondrial matrix"/>
    <property type="evidence" value="ECO:0007669"/>
    <property type="project" value="UniProtKB-SubCell"/>
</dbReference>